<evidence type="ECO:0000313" key="2">
    <source>
        <dbReference type="Proteomes" id="UP000326464"/>
    </source>
</evidence>
<dbReference type="RefSeq" id="WP_055768183.1">
    <property type="nucleotide sequence ID" value="NZ_VJXX01000001.1"/>
</dbReference>
<organism evidence="1 2">
    <name type="scientific">Arthrobacter bussei</name>
    <dbReference type="NCBI Taxonomy" id="2594179"/>
    <lineage>
        <taxon>Bacteria</taxon>
        <taxon>Bacillati</taxon>
        <taxon>Actinomycetota</taxon>
        <taxon>Actinomycetes</taxon>
        <taxon>Micrococcales</taxon>
        <taxon>Micrococcaceae</taxon>
        <taxon>Arthrobacter</taxon>
    </lineage>
</organism>
<name>A0A7X1NN75_9MICC</name>
<keyword evidence="2" id="KW-1185">Reference proteome</keyword>
<dbReference type="Proteomes" id="UP000326464">
    <property type="component" value="Unassembled WGS sequence"/>
</dbReference>
<reference evidence="2" key="1">
    <citation type="submission" date="2019-07" db="EMBL/GenBank/DDBJ databases">
        <title>Arthrobacter KR32 sp. nov., isolated from mountain cheese made of cows milk.</title>
        <authorList>
            <person name="Flegler A."/>
        </authorList>
    </citation>
    <scope>NUCLEOTIDE SEQUENCE [LARGE SCALE GENOMIC DNA]</scope>
    <source>
        <strain evidence="2">KR32</strain>
    </source>
</reference>
<comment type="caution">
    <text evidence="1">The sequence shown here is derived from an EMBL/GenBank/DDBJ whole genome shotgun (WGS) entry which is preliminary data.</text>
</comment>
<proteinExistence type="predicted"/>
<evidence type="ECO:0000313" key="1">
    <source>
        <dbReference type="EMBL" id="MPY09793.1"/>
    </source>
</evidence>
<protein>
    <submittedName>
        <fullName evidence="1">Uncharacterized protein</fullName>
    </submittedName>
</protein>
<accession>A0A7X1NN75</accession>
<gene>
    <name evidence="1" type="ORF">FNH21_03510</name>
</gene>
<sequence>MSSMSRADRIQEGAAVRKECLSQVKNLLAGLNALGEHGPFGQRTPKQLPLTSSCMLVACR</sequence>
<dbReference type="AlphaFoldDB" id="A0A7X1NN75"/>
<dbReference type="EMBL" id="VJXX01000001">
    <property type="protein sequence ID" value="MPY09793.1"/>
    <property type="molecule type" value="Genomic_DNA"/>
</dbReference>